<keyword evidence="4 13" id="KW-0479">Metal-binding</keyword>
<keyword evidence="7 13" id="KW-0276">Fatty acid metabolism</keyword>
<evidence type="ECO:0000256" key="10">
    <source>
        <dbReference type="ARBA" id="ARBA00023098"/>
    </source>
</evidence>
<gene>
    <name evidence="13 16" type="primary">accD</name>
    <name evidence="16" type="ORF">QJ521_05425</name>
</gene>
<keyword evidence="17" id="KW-1185">Reference proteome</keyword>
<dbReference type="InterPro" id="IPR011762">
    <property type="entry name" value="COA_CT_N"/>
</dbReference>
<dbReference type="PROSITE" id="PS50980">
    <property type="entry name" value="COA_CT_NTER"/>
    <property type="match status" value="1"/>
</dbReference>
<proteinExistence type="inferred from homology"/>
<name>A0AAW6UBE4_9MOLU</name>
<keyword evidence="13" id="KW-0963">Cytoplasm</keyword>
<comment type="similarity">
    <text evidence="13">Belongs to the AccD/PCCB family.</text>
</comment>
<keyword evidence="10 13" id="KW-0443">Lipid metabolism</keyword>
<evidence type="ECO:0000256" key="6">
    <source>
        <dbReference type="ARBA" id="ARBA00022771"/>
    </source>
</evidence>
<dbReference type="PANTHER" id="PTHR42995">
    <property type="entry name" value="ACETYL-COENZYME A CARBOXYLASE CARBOXYL TRANSFERASE SUBUNIT BETA, CHLOROPLASTIC"/>
    <property type="match status" value="1"/>
</dbReference>
<feature type="transmembrane region" description="Helical" evidence="14">
    <location>
        <begin position="116"/>
        <end position="134"/>
    </location>
</feature>
<evidence type="ECO:0000256" key="7">
    <source>
        <dbReference type="ARBA" id="ARBA00022832"/>
    </source>
</evidence>
<dbReference type="InterPro" id="IPR029045">
    <property type="entry name" value="ClpP/crotonase-like_dom_sf"/>
</dbReference>
<feature type="domain" description="CoA carboxyltransferase N-terminal" evidence="15">
    <location>
        <begin position="35"/>
        <end position="294"/>
    </location>
</feature>
<dbReference type="GO" id="GO:0016743">
    <property type="term" value="F:carboxyl- or carbamoyltransferase activity"/>
    <property type="evidence" value="ECO:0007669"/>
    <property type="project" value="UniProtKB-UniRule"/>
</dbReference>
<protein>
    <recommendedName>
        <fullName evidence="13">Acetyl-coenzyme A carboxylase carboxyl transferase subunit beta</fullName>
        <shortName evidence="13">ACCase subunit beta</shortName>
        <shortName evidence="13">Acetyl-CoA carboxylase carboxyltransferase subunit beta</shortName>
        <ecNumber evidence="13">2.1.3.15</ecNumber>
    </recommendedName>
</protein>
<keyword evidence="14" id="KW-0812">Transmembrane</keyword>
<keyword evidence="14" id="KW-1133">Transmembrane helix</keyword>
<keyword evidence="2 13" id="KW-0444">Lipid biosynthesis</keyword>
<comment type="subcellular location">
    <subcellularLocation>
        <location evidence="1 13">Cytoplasm</location>
    </subcellularLocation>
</comment>
<dbReference type="GO" id="GO:0003989">
    <property type="term" value="F:acetyl-CoA carboxylase activity"/>
    <property type="evidence" value="ECO:0007669"/>
    <property type="project" value="InterPro"/>
</dbReference>
<dbReference type="SUPFAM" id="SSF52096">
    <property type="entry name" value="ClpP/crotonase"/>
    <property type="match status" value="1"/>
</dbReference>
<dbReference type="Pfam" id="PF17848">
    <property type="entry name" value="Zn_ribbon_ACC"/>
    <property type="match status" value="1"/>
</dbReference>
<dbReference type="EMBL" id="JASCXW010000015">
    <property type="protein sequence ID" value="MDI6452994.1"/>
    <property type="molecule type" value="Genomic_DNA"/>
</dbReference>
<organism evidence="16 17">
    <name type="scientific">Peloplasma aerotolerans</name>
    <dbReference type="NCBI Taxonomy" id="3044389"/>
    <lineage>
        <taxon>Bacteria</taxon>
        <taxon>Bacillati</taxon>
        <taxon>Mycoplasmatota</taxon>
        <taxon>Mollicutes</taxon>
        <taxon>Acholeplasmatales</taxon>
        <taxon>Acholeplasmataceae</taxon>
        <taxon>Peloplasma</taxon>
    </lineage>
</organism>
<feature type="binding site" evidence="13">
    <location>
        <position position="42"/>
    </location>
    <ligand>
        <name>Zn(2+)</name>
        <dbReference type="ChEBI" id="CHEBI:29105"/>
    </ligand>
</feature>
<evidence type="ECO:0000313" key="16">
    <source>
        <dbReference type="EMBL" id="MDI6452994.1"/>
    </source>
</evidence>
<dbReference type="Gene3D" id="3.90.226.10">
    <property type="entry name" value="2-enoyl-CoA Hydratase, Chain A, domain 1"/>
    <property type="match status" value="1"/>
</dbReference>
<feature type="zinc finger region" description="C4-type" evidence="13">
    <location>
        <begin position="39"/>
        <end position="61"/>
    </location>
</feature>
<evidence type="ECO:0000256" key="4">
    <source>
        <dbReference type="ARBA" id="ARBA00022723"/>
    </source>
</evidence>
<dbReference type="GO" id="GO:0008270">
    <property type="term" value="F:zinc ion binding"/>
    <property type="evidence" value="ECO:0007669"/>
    <property type="project" value="UniProtKB-UniRule"/>
</dbReference>
<dbReference type="InterPro" id="IPR000438">
    <property type="entry name" value="Acetyl_CoA_COase_Trfase_b_su"/>
</dbReference>
<comment type="subunit">
    <text evidence="13">Acetyl-CoA carboxylase is a heterohexamer composed of biotin carboxyl carrier protein (AccB), biotin carboxylase (AccC) and two subunits each of ACCase subunit alpha (AccA) and ACCase subunit beta (AccD).</text>
</comment>
<dbReference type="GO" id="GO:0006633">
    <property type="term" value="P:fatty acid biosynthetic process"/>
    <property type="evidence" value="ECO:0007669"/>
    <property type="project" value="UniProtKB-KW"/>
</dbReference>
<evidence type="ECO:0000256" key="3">
    <source>
        <dbReference type="ARBA" id="ARBA00022679"/>
    </source>
</evidence>
<keyword evidence="5 13" id="KW-0547">Nucleotide-binding</keyword>
<evidence type="ECO:0000256" key="2">
    <source>
        <dbReference type="ARBA" id="ARBA00022516"/>
    </source>
</evidence>
<feature type="binding site" evidence="13">
    <location>
        <position position="58"/>
    </location>
    <ligand>
        <name>Zn(2+)</name>
        <dbReference type="ChEBI" id="CHEBI:29105"/>
    </ligand>
</feature>
<reference evidence="16" key="1">
    <citation type="submission" date="2023-05" db="EMBL/GenBank/DDBJ databases">
        <title>Mariniplasma microaerophilum sp. nov., a novel anaerobic mollicute isolated from terrestrial mud volcano, Taman Peninsula, Russia.</title>
        <authorList>
            <person name="Khomyakova M.A."/>
            <person name="Merkel A.Y."/>
            <person name="Slobodkin A.I."/>
        </authorList>
    </citation>
    <scope>NUCLEOTIDE SEQUENCE</scope>
    <source>
        <strain evidence="16">M4Ah</strain>
    </source>
</reference>
<dbReference type="Proteomes" id="UP001431532">
    <property type="component" value="Unassembled WGS sequence"/>
</dbReference>
<evidence type="ECO:0000256" key="9">
    <source>
        <dbReference type="ARBA" id="ARBA00022840"/>
    </source>
</evidence>
<dbReference type="PRINTS" id="PR01070">
    <property type="entry name" value="ACCCTRFRASEB"/>
</dbReference>
<feature type="binding site" evidence="13">
    <location>
        <position position="61"/>
    </location>
    <ligand>
        <name>Zn(2+)</name>
        <dbReference type="ChEBI" id="CHEBI:29105"/>
    </ligand>
</feature>
<sequence>MNDFLNDRKTKLEDFKKNIRKKQTNYEPIDIPDGLFVKCEHCGAAIYEKSLEANHSICPYCEFHFRMGAFKRLDLTVDQGSFQEIDQMIMSSNPLDMPDYPDKIKKGKKLSKMNEAFLSGTATIVGLPCAIGILDSNFMMGSMGSAVGEKVTRLIEYAMKQKLPLIIFSASGGARMQEGILSLMQMAKTSAALHYFDQRKLLYISVLTNPTTGGVAASFASLGDINIAEKSSLIGFAGARVIKQTIRQDLPDGFQTDQFQLDRGQVDMVVHRKDMRKTLYKLLQLHLERGEKHE</sequence>
<dbReference type="EC" id="2.1.3.15" evidence="13"/>
<comment type="catalytic activity">
    <reaction evidence="13">
        <text>N(6)-carboxybiotinyl-L-lysyl-[protein] + acetyl-CoA = N(6)-biotinyl-L-lysyl-[protein] + malonyl-CoA</text>
        <dbReference type="Rhea" id="RHEA:54728"/>
        <dbReference type="Rhea" id="RHEA-COMP:10505"/>
        <dbReference type="Rhea" id="RHEA-COMP:10506"/>
        <dbReference type="ChEBI" id="CHEBI:57288"/>
        <dbReference type="ChEBI" id="CHEBI:57384"/>
        <dbReference type="ChEBI" id="CHEBI:83144"/>
        <dbReference type="ChEBI" id="CHEBI:83145"/>
        <dbReference type="EC" id="2.1.3.15"/>
    </reaction>
</comment>
<keyword evidence="9 13" id="KW-0067">ATP-binding</keyword>
<dbReference type="PANTHER" id="PTHR42995:SF5">
    <property type="entry name" value="ACETYL-COENZYME A CARBOXYLASE CARBOXYL TRANSFERASE SUBUNIT BETA, CHLOROPLASTIC"/>
    <property type="match status" value="1"/>
</dbReference>
<evidence type="ECO:0000313" key="17">
    <source>
        <dbReference type="Proteomes" id="UP001431532"/>
    </source>
</evidence>
<evidence type="ECO:0000256" key="13">
    <source>
        <dbReference type="HAMAP-Rule" id="MF_01395"/>
    </source>
</evidence>
<dbReference type="Pfam" id="PF01039">
    <property type="entry name" value="Carboxyl_trans"/>
    <property type="match status" value="1"/>
</dbReference>
<keyword evidence="3 13" id="KW-0808">Transferase</keyword>
<evidence type="ECO:0000256" key="1">
    <source>
        <dbReference type="ARBA" id="ARBA00004496"/>
    </source>
</evidence>
<keyword evidence="14" id="KW-0472">Membrane</keyword>
<evidence type="ECO:0000256" key="14">
    <source>
        <dbReference type="SAM" id="Phobius"/>
    </source>
</evidence>
<dbReference type="NCBIfam" id="TIGR00515">
    <property type="entry name" value="accD"/>
    <property type="match status" value="1"/>
</dbReference>
<accession>A0AAW6UBE4</accession>
<keyword evidence="8 13" id="KW-0862">Zinc</keyword>
<feature type="binding site" evidence="13">
    <location>
        <position position="39"/>
    </location>
    <ligand>
        <name>Zn(2+)</name>
        <dbReference type="ChEBI" id="CHEBI:29105"/>
    </ligand>
</feature>
<evidence type="ECO:0000256" key="11">
    <source>
        <dbReference type="ARBA" id="ARBA00023160"/>
    </source>
</evidence>
<evidence type="ECO:0000256" key="5">
    <source>
        <dbReference type="ARBA" id="ARBA00022741"/>
    </source>
</evidence>
<evidence type="ECO:0000256" key="8">
    <source>
        <dbReference type="ARBA" id="ARBA00022833"/>
    </source>
</evidence>
<dbReference type="GO" id="GO:2001295">
    <property type="term" value="P:malonyl-CoA biosynthetic process"/>
    <property type="evidence" value="ECO:0007669"/>
    <property type="project" value="UniProtKB-UniRule"/>
</dbReference>
<dbReference type="HAMAP" id="MF_01395">
    <property type="entry name" value="AcetylCoA_CT_beta"/>
    <property type="match status" value="1"/>
</dbReference>
<keyword evidence="6 13" id="KW-0863">Zinc-finger</keyword>
<dbReference type="InterPro" id="IPR041010">
    <property type="entry name" value="Znf-ACC"/>
</dbReference>
<dbReference type="InterPro" id="IPR034733">
    <property type="entry name" value="AcCoA_carboxyl_beta"/>
</dbReference>
<comment type="cofactor">
    <cofactor evidence="13">
        <name>Zn(2+)</name>
        <dbReference type="ChEBI" id="CHEBI:29105"/>
    </cofactor>
    <text evidence="13">Binds 1 zinc ion per subunit.</text>
</comment>
<evidence type="ECO:0000259" key="15">
    <source>
        <dbReference type="PROSITE" id="PS50980"/>
    </source>
</evidence>
<keyword evidence="16" id="KW-0436">Ligase</keyword>
<dbReference type="GO" id="GO:0005524">
    <property type="term" value="F:ATP binding"/>
    <property type="evidence" value="ECO:0007669"/>
    <property type="project" value="UniProtKB-KW"/>
</dbReference>
<comment type="pathway">
    <text evidence="13">Lipid metabolism; malonyl-CoA biosynthesis; malonyl-CoA from acetyl-CoA: step 1/1.</text>
</comment>
<evidence type="ECO:0000256" key="12">
    <source>
        <dbReference type="ARBA" id="ARBA00025280"/>
    </source>
</evidence>
<dbReference type="AlphaFoldDB" id="A0AAW6UBE4"/>
<comment type="caution">
    <text evidence="16">The sequence shown here is derived from an EMBL/GenBank/DDBJ whole genome shotgun (WGS) entry which is preliminary data.</text>
</comment>
<keyword evidence="11 13" id="KW-0275">Fatty acid biosynthesis</keyword>
<dbReference type="GO" id="GO:0009317">
    <property type="term" value="C:acetyl-CoA carboxylase complex"/>
    <property type="evidence" value="ECO:0007669"/>
    <property type="project" value="InterPro"/>
</dbReference>
<comment type="function">
    <text evidence="12 13">Component of the acetyl coenzyme A carboxylase (ACC) complex. Biotin carboxylase (BC) catalyzes the carboxylation of biotin on its carrier protein (BCCP) and then the CO(2) group is transferred by the transcarboxylase to acetyl-CoA to form malonyl-CoA.</text>
</comment>